<comment type="caution">
    <text evidence="8">The sequence shown here is derived from an EMBL/GenBank/DDBJ whole genome shotgun (WGS) entry which is preliminary data.</text>
</comment>
<evidence type="ECO:0000256" key="4">
    <source>
        <dbReference type="ARBA" id="ARBA00022989"/>
    </source>
</evidence>
<evidence type="ECO:0000256" key="2">
    <source>
        <dbReference type="ARBA" id="ARBA00022475"/>
    </source>
</evidence>
<evidence type="ECO:0000259" key="7">
    <source>
        <dbReference type="PROSITE" id="PS50262"/>
    </source>
</evidence>
<feature type="transmembrane region" description="Helical" evidence="6">
    <location>
        <begin position="24"/>
        <end position="44"/>
    </location>
</feature>
<dbReference type="EMBL" id="CALNXI010001387">
    <property type="protein sequence ID" value="CAH3167331.1"/>
    <property type="molecule type" value="Genomic_DNA"/>
</dbReference>
<dbReference type="InterPro" id="IPR000276">
    <property type="entry name" value="GPCR_Rhodpsn"/>
</dbReference>
<dbReference type="Pfam" id="PF00001">
    <property type="entry name" value="7tm_1"/>
    <property type="match status" value="1"/>
</dbReference>
<evidence type="ECO:0000313" key="8">
    <source>
        <dbReference type="EMBL" id="CAH3167331.1"/>
    </source>
</evidence>
<comment type="subcellular location">
    <subcellularLocation>
        <location evidence="1">Cell membrane</location>
        <topology evidence="1">Multi-pass membrane protein</topology>
    </subcellularLocation>
</comment>
<evidence type="ECO:0000256" key="3">
    <source>
        <dbReference type="ARBA" id="ARBA00022692"/>
    </source>
</evidence>
<keyword evidence="2" id="KW-1003">Cell membrane</keyword>
<evidence type="ECO:0000313" key="9">
    <source>
        <dbReference type="Proteomes" id="UP001159427"/>
    </source>
</evidence>
<feature type="transmembrane region" description="Helical" evidence="6">
    <location>
        <begin position="56"/>
        <end position="72"/>
    </location>
</feature>
<reference evidence="8 9" key="1">
    <citation type="submission" date="2022-05" db="EMBL/GenBank/DDBJ databases">
        <authorList>
            <consortium name="Genoscope - CEA"/>
            <person name="William W."/>
        </authorList>
    </citation>
    <scope>NUCLEOTIDE SEQUENCE [LARGE SCALE GENOMIC DNA]</scope>
</reference>
<proteinExistence type="predicted"/>
<name>A0ABN8QMF4_9CNID</name>
<gene>
    <name evidence="8" type="ORF">PEVE_00005988</name>
</gene>
<protein>
    <recommendedName>
        <fullName evidence="7">G-protein coupled receptors family 1 profile domain-containing protein</fullName>
    </recommendedName>
</protein>
<feature type="transmembrane region" description="Helical" evidence="6">
    <location>
        <begin position="142"/>
        <end position="163"/>
    </location>
</feature>
<dbReference type="SUPFAM" id="SSF81321">
    <property type="entry name" value="Family A G protein-coupled receptor-like"/>
    <property type="match status" value="1"/>
</dbReference>
<keyword evidence="4 6" id="KW-1133">Transmembrane helix</keyword>
<organism evidence="8 9">
    <name type="scientific">Porites evermanni</name>
    <dbReference type="NCBI Taxonomy" id="104178"/>
    <lineage>
        <taxon>Eukaryota</taxon>
        <taxon>Metazoa</taxon>
        <taxon>Cnidaria</taxon>
        <taxon>Anthozoa</taxon>
        <taxon>Hexacorallia</taxon>
        <taxon>Scleractinia</taxon>
        <taxon>Fungiina</taxon>
        <taxon>Poritidae</taxon>
        <taxon>Porites</taxon>
    </lineage>
</organism>
<feature type="transmembrane region" description="Helical" evidence="6">
    <location>
        <begin position="101"/>
        <end position="122"/>
    </location>
</feature>
<dbReference type="PROSITE" id="PS50262">
    <property type="entry name" value="G_PROTEIN_RECEP_F1_2"/>
    <property type="match status" value="1"/>
</dbReference>
<accession>A0ABN8QMF4</accession>
<dbReference type="InterPro" id="IPR017452">
    <property type="entry name" value="GPCR_Rhodpsn_7TM"/>
</dbReference>
<evidence type="ECO:0000256" key="1">
    <source>
        <dbReference type="ARBA" id="ARBA00004651"/>
    </source>
</evidence>
<keyword evidence="3 6" id="KW-0812">Transmembrane</keyword>
<keyword evidence="9" id="KW-1185">Reference proteome</keyword>
<feature type="domain" description="G-protein coupled receptors family 1 profile" evidence="7">
    <location>
        <begin position="1"/>
        <end position="161"/>
    </location>
</feature>
<dbReference type="PRINTS" id="PR00237">
    <property type="entry name" value="GPCRRHODOPSN"/>
</dbReference>
<dbReference type="Gene3D" id="1.20.1070.10">
    <property type="entry name" value="Rhodopsin 7-helix transmembrane proteins"/>
    <property type="match status" value="1"/>
</dbReference>
<keyword evidence="5 6" id="KW-0472">Membrane</keyword>
<evidence type="ECO:0000256" key="6">
    <source>
        <dbReference type="SAM" id="Phobius"/>
    </source>
</evidence>
<evidence type="ECO:0000256" key="5">
    <source>
        <dbReference type="ARBA" id="ARBA00023136"/>
    </source>
</evidence>
<dbReference type="PANTHER" id="PTHR22750">
    <property type="entry name" value="G-PROTEIN COUPLED RECEPTOR"/>
    <property type="match status" value="1"/>
</dbReference>
<dbReference type="Proteomes" id="UP001159427">
    <property type="component" value="Unassembled WGS sequence"/>
</dbReference>
<sequence length="185" mass="21630">MTVDRYIAIMRPYAYIEIVTKTRFLIATALAWTLTTIMHIMLLIDEELVRYIKHPVIVSLITITVICNVIVYRQVHRHEKQIAAQQVDVASRENFLSQRRAFKLTVTIIILIIIISYLPYIILLRLVEPMKSIVSLRSLRSIFMAVLSLAAFNSFMNPFIYCIRLRQFRVAFIELMTLKSHNEAE</sequence>